<sequence>MPTDPGCKVDAAVERYGLDSADPVYESIDEGLLARWKGSDDRTPMGYRSLTEWFNKRLLKQVYDEYGRDSLGARVDSDYEALRSDDELVREEMVESLSADGIDAERVLEDMVSYGTIRNHLQECLDGDKAPQTAETDWERESIEVARGVAREKAERALSSLESKGRIDGVESSSIEVQIQLRCESCPTRIPLEVAVKQGYVCEKHNQTPATSH</sequence>
<evidence type="ECO:0000313" key="1">
    <source>
        <dbReference type="EMBL" id="MFC6765162.1"/>
    </source>
</evidence>
<gene>
    <name evidence="1" type="primary">rdfA</name>
    <name evidence="1" type="ORF">ACFQE6_09150</name>
</gene>
<keyword evidence="2" id="KW-1185">Reference proteome</keyword>
<protein>
    <submittedName>
        <fullName evidence="1">Rod-determining factor RdfA</fullName>
    </submittedName>
</protein>
<accession>A0ABD5SNH1</accession>
<evidence type="ECO:0000313" key="2">
    <source>
        <dbReference type="Proteomes" id="UP001596383"/>
    </source>
</evidence>
<organism evidence="1 2">
    <name type="scientific">Natrinema soli</name>
    <dbReference type="NCBI Taxonomy" id="1930624"/>
    <lineage>
        <taxon>Archaea</taxon>
        <taxon>Methanobacteriati</taxon>
        <taxon>Methanobacteriota</taxon>
        <taxon>Stenosarchaea group</taxon>
        <taxon>Halobacteria</taxon>
        <taxon>Halobacteriales</taxon>
        <taxon>Natrialbaceae</taxon>
        <taxon>Natrinema</taxon>
    </lineage>
</organism>
<dbReference type="Proteomes" id="UP001596383">
    <property type="component" value="Unassembled WGS sequence"/>
</dbReference>
<dbReference type="AlphaFoldDB" id="A0ABD5SNH1"/>
<reference evidence="1 2" key="1">
    <citation type="journal article" date="2019" name="Int. J. Syst. Evol. Microbiol.">
        <title>The Global Catalogue of Microorganisms (GCM) 10K type strain sequencing project: providing services to taxonomists for standard genome sequencing and annotation.</title>
        <authorList>
            <consortium name="The Broad Institute Genomics Platform"/>
            <consortium name="The Broad Institute Genome Sequencing Center for Infectious Disease"/>
            <person name="Wu L."/>
            <person name="Ma J."/>
        </authorList>
    </citation>
    <scope>NUCLEOTIDE SEQUENCE [LARGE SCALE GENOMIC DNA]</scope>
    <source>
        <strain evidence="1 2">LMG 29247</strain>
    </source>
</reference>
<dbReference type="InterPro" id="IPR048925">
    <property type="entry name" value="RdfA"/>
</dbReference>
<dbReference type="RefSeq" id="WP_273738197.1">
    <property type="nucleotide sequence ID" value="NZ_JAQIVI010000132.1"/>
</dbReference>
<dbReference type="EMBL" id="JBHSWV010000132">
    <property type="protein sequence ID" value="MFC6765162.1"/>
    <property type="molecule type" value="Genomic_DNA"/>
</dbReference>
<dbReference type="Pfam" id="PF21811">
    <property type="entry name" value="RdfA"/>
    <property type="match status" value="1"/>
</dbReference>
<comment type="caution">
    <text evidence="1">The sequence shown here is derived from an EMBL/GenBank/DDBJ whole genome shotgun (WGS) entry which is preliminary data.</text>
</comment>
<name>A0ABD5SNH1_9EURY</name>
<proteinExistence type="predicted"/>